<gene>
    <name evidence="11" type="primary">xerC</name>
    <name evidence="14" type="ORF">BTA35_0209895</name>
</gene>
<dbReference type="InterPro" id="IPR013762">
    <property type="entry name" value="Integrase-like_cat_sf"/>
</dbReference>
<dbReference type="GO" id="GO:0051301">
    <property type="term" value="P:cell division"/>
    <property type="evidence" value="ECO:0007669"/>
    <property type="project" value="UniProtKB-UniRule"/>
</dbReference>
<sequence>MDSETPVTDPLLEQFLAGLARQQGSAHTLNNYRRDLEQFLRHLLDTGFQPEWGSLSRKQIRHYLACRHQQGLSPRSIQRHLSSIRSFLNFLQQERLLSINPADGLRAPKAGQLLPKPVDIDQLQGLLDQPRGAKEGGASVIAVRDQAILELLYGCGLRLAELVSLDLNAVDFAQQQLRVMGKGRKERFSPLGRKAAVALKAWLSVRSQWLKDDQEVAVFISQRGCRITPAAVQQRVAKAGQEAGITDRLHPHRLRHSYASHLLESSGDLRGVQELLGHADISSTQIYTRLDYQHLAQVYDKAHPRARRKKNQNNEG</sequence>
<keyword evidence="8 11" id="KW-0238">DNA-binding</keyword>
<protein>
    <recommendedName>
        <fullName evidence="3 11">Tyrosine recombinase XerC</fullName>
    </recommendedName>
</protein>
<dbReference type="SUPFAM" id="SSF56349">
    <property type="entry name" value="DNA breaking-rejoining enzymes"/>
    <property type="match status" value="1"/>
</dbReference>
<evidence type="ECO:0000256" key="5">
    <source>
        <dbReference type="ARBA" id="ARBA00022618"/>
    </source>
</evidence>
<dbReference type="AlphaFoldDB" id="A0A1T1HC00"/>
<dbReference type="InterPro" id="IPR010998">
    <property type="entry name" value="Integrase_recombinase_N"/>
</dbReference>
<dbReference type="NCBIfam" id="TIGR02224">
    <property type="entry name" value="recomb_XerC"/>
    <property type="match status" value="1"/>
</dbReference>
<proteinExistence type="inferred from homology"/>
<dbReference type="InterPro" id="IPR002104">
    <property type="entry name" value="Integrase_catalytic"/>
</dbReference>
<keyword evidence="15" id="KW-1185">Reference proteome</keyword>
<dbReference type="InterPro" id="IPR011931">
    <property type="entry name" value="Recomb_XerC"/>
</dbReference>
<evidence type="ECO:0000259" key="13">
    <source>
        <dbReference type="PROSITE" id="PS51900"/>
    </source>
</evidence>
<evidence type="ECO:0000313" key="14">
    <source>
        <dbReference type="EMBL" id="OOV87280.1"/>
    </source>
</evidence>
<dbReference type="Proteomes" id="UP000190064">
    <property type="component" value="Unassembled WGS sequence"/>
</dbReference>
<dbReference type="RefSeq" id="WP_078319640.1">
    <property type="nucleotide sequence ID" value="NZ_FXTS01000003.1"/>
</dbReference>
<evidence type="ECO:0000259" key="12">
    <source>
        <dbReference type="PROSITE" id="PS51898"/>
    </source>
</evidence>
<dbReference type="Gene3D" id="1.10.150.130">
    <property type="match status" value="1"/>
</dbReference>
<comment type="caution">
    <text evidence="14">The sequence shown here is derived from an EMBL/GenBank/DDBJ whole genome shotgun (WGS) entry which is preliminary data.</text>
</comment>
<feature type="active site" description="O-(3'-phospho-DNA)-tyrosine intermediate" evidence="11">
    <location>
        <position position="287"/>
    </location>
</feature>
<comment type="subcellular location">
    <subcellularLocation>
        <location evidence="1 11">Cytoplasm</location>
    </subcellularLocation>
</comment>
<dbReference type="PROSITE" id="PS51900">
    <property type="entry name" value="CB"/>
    <property type="match status" value="1"/>
</dbReference>
<reference evidence="14" key="1">
    <citation type="submission" date="2017-02" db="EMBL/GenBank/DDBJ databases">
        <title>Draft Genome Sequence of the Salt Water Bacterium Oceanospirillum linum ATCC 11336.</title>
        <authorList>
            <person name="Trachtenberg A.M."/>
            <person name="Carney J.G."/>
            <person name="Linnane J.D."/>
            <person name="Rheaume B.A."/>
            <person name="Pitts N.L."/>
            <person name="Mykles D.L."/>
            <person name="Maclea K.S."/>
        </authorList>
    </citation>
    <scope>NUCLEOTIDE SEQUENCE [LARGE SCALE GENOMIC DNA]</scope>
    <source>
        <strain evidence="14">ATCC 11336</strain>
    </source>
</reference>
<dbReference type="GO" id="GO:0007059">
    <property type="term" value="P:chromosome segregation"/>
    <property type="evidence" value="ECO:0007669"/>
    <property type="project" value="UniProtKB-UniRule"/>
</dbReference>
<dbReference type="STRING" id="966.BTA35_0209895"/>
<evidence type="ECO:0000256" key="7">
    <source>
        <dbReference type="ARBA" id="ARBA00022908"/>
    </source>
</evidence>
<feature type="active site" evidence="11">
    <location>
        <position position="255"/>
    </location>
</feature>
<feature type="active site" evidence="11">
    <location>
        <position position="252"/>
    </location>
</feature>
<keyword evidence="5 11" id="KW-0132">Cell division</keyword>
<keyword evidence="6 11" id="KW-0159">Chromosome partition</keyword>
<dbReference type="EMBL" id="MTSD02000003">
    <property type="protein sequence ID" value="OOV87280.1"/>
    <property type="molecule type" value="Genomic_DNA"/>
</dbReference>
<evidence type="ECO:0000256" key="4">
    <source>
        <dbReference type="ARBA" id="ARBA00022490"/>
    </source>
</evidence>
<comment type="subunit">
    <text evidence="11">Forms a cyclic heterotetrameric complex composed of two molecules of XerC and two molecules of XerD.</text>
</comment>
<evidence type="ECO:0000256" key="3">
    <source>
        <dbReference type="ARBA" id="ARBA00015804"/>
    </source>
</evidence>
<feature type="active site" evidence="11">
    <location>
        <position position="158"/>
    </location>
</feature>
<evidence type="ECO:0000256" key="2">
    <source>
        <dbReference type="ARBA" id="ARBA00006657"/>
    </source>
</evidence>
<name>A0A1T1HC00_OCELI</name>
<dbReference type="PANTHER" id="PTHR30349:SF81">
    <property type="entry name" value="TYROSINE RECOMBINASE XERC"/>
    <property type="match status" value="1"/>
</dbReference>
<evidence type="ECO:0000256" key="10">
    <source>
        <dbReference type="ARBA" id="ARBA00023306"/>
    </source>
</evidence>
<feature type="active site" evidence="11">
    <location>
        <position position="182"/>
    </location>
</feature>
<dbReference type="NCBIfam" id="NF001399">
    <property type="entry name" value="PRK00283.1"/>
    <property type="match status" value="1"/>
</dbReference>
<feature type="active site" evidence="11">
    <location>
        <position position="278"/>
    </location>
</feature>
<dbReference type="InterPro" id="IPR023009">
    <property type="entry name" value="Tyrosine_recombinase_XerC/XerD"/>
</dbReference>
<comment type="function">
    <text evidence="11">Site-specific tyrosine recombinase, which acts by catalyzing the cutting and rejoining of the recombining DNA molecules. The XerC-XerD complex is essential to convert dimers of the bacterial chromosome into monomers to permit their segregation at cell division. It also contributes to the segregational stability of plasmids.</text>
</comment>
<dbReference type="InterPro" id="IPR044068">
    <property type="entry name" value="CB"/>
</dbReference>
<dbReference type="Pfam" id="PF00589">
    <property type="entry name" value="Phage_integrase"/>
    <property type="match status" value="1"/>
</dbReference>
<dbReference type="CDD" id="cd00798">
    <property type="entry name" value="INT_XerDC_C"/>
    <property type="match status" value="1"/>
</dbReference>
<dbReference type="PROSITE" id="PS51898">
    <property type="entry name" value="TYR_RECOMBINASE"/>
    <property type="match status" value="1"/>
</dbReference>
<evidence type="ECO:0000256" key="1">
    <source>
        <dbReference type="ARBA" id="ARBA00004496"/>
    </source>
</evidence>
<evidence type="ECO:0000313" key="15">
    <source>
        <dbReference type="Proteomes" id="UP000190064"/>
    </source>
</evidence>
<accession>A0A1T1HC00</accession>
<dbReference type="InterPro" id="IPR004107">
    <property type="entry name" value="Integrase_SAM-like_N"/>
</dbReference>
<dbReference type="PANTHER" id="PTHR30349">
    <property type="entry name" value="PHAGE INTEGRASE-RELATED"/>
    <property type="match status" value="1"/>
</dbReference>
<dbReference type="GO" id="GO:0009037">
    <property type="term" value="F:tyrosine-based site-specific recombinase activity"/>
    <property type="evidence" value="ECO:0007669"/>
    <property type="project" value="UniProtKB-UniRule"/>
</dbReference>
<dbReference type="GO" id="GO:0006313">
    <property type="term" value="P:DNA transposition"/>
    <property type="evidence" value="ECO:0007669"/>
    <property type="project" value="UniProtKB-UniRule"/>
</dbReference>
<dbReference type="Gene3D" id="1.10.443.10">
    <property type="entry name" value="Intergrase catalytic core"/>
    <property type="match status" value="1"/>
</dbReference>
<dbReference type="InterPro" id="IPR011010">
    <property type="entry name" value="DNA_brk_join_enz"/>
</dbReference>
<evidence type="ECO:0000256" key="11">
    <source>
        <dbReference type="HAMAP-Rule" id="MF_01808"/>
    </source>
</evidence>
<keyword evidence="10 11" id="KW-0131">Cell cycle</keyword>
<dbReference type="GO" id="GO:0003677">
    <property type="term" value="F:DNA binding"/>
    <property type="evidence" value="ECO:0007669"/>
    <property type="project" value="UniProtKB-UniRule"/>
</dbReference>
<keyword evidence="4 11" id="KW-0963">Cytoplasm</keyword>
<dbReference type="GO" id="GO:0005737">
    <property type="term" value="C:cytoplasm"/>
    <property type="evidence" value="ECO:0007669"/>
    <property type="project" value="UniProtKB-SubCell"/>
</dbReference>
<feature type="domain" description="Tyr recombinase" evidence="12">
    <location>
        <begin position="113"/>
        <end position="300"/>
    </location>
</feature>
<dbReference type="InterPro" id="IPR050090">
    <property type="entry name" value="Tyrosine_recombinase_XerCD"/>
</dbReference>
<evidence type="ECO:0000256" key="6">
    <source>
        <dbReference type="ARBA" id="ARBA00022829"/>
    </source>
</evidence>
<dbReference type="HAMAP" id="MF_01808">
    <property type="entry name" value="Recomb_XerC_XerD"/>
    <property type="match status" value="1"/>
</dbReference>
<organism evidence="14 15">
    <name type="scientific">Oceanospirillum linum</name>
    <dbReference type="NCBI Taxonomy" id="966"/>
    <lineage>
        <taxon>Bacteria</taxon>
        <taxon>Pseudomonadati</taxon>
        <taxon>Pseudomonadota</taxon>
        <taxon>Gammaproteobacteria</taxon>
        <taxon>Oceanospirillales</taxon>
        <taxon>Oceanospirillaceae</taxon>
        <taxon>Oceanospirillum</taxon>
    </lineage>
</organism>
<feature type="domain" description="Core-binding (CB)" evidence="13">
    <location>
        <begin position="6"/>
        <end position="92"/>
    </location>
</feature>
<keyword evidence="9 11" id="KW-0233">DNA recombination</keyword>
<dbReference type="Pfam" id="PF02899">
    <property type="entry name" value="Phage_int_SAM_1"/>
    <property type="match status" value="1"/>
</dbReference>
<comment type="similarity">
    <text evidence="2 11">Belongs to the 'phage' integrase family. XerC subfamily.</text>
</comment>
<evidence type="ECO:0000256" key="9">
    <source>
        <dbReference type="ARBA" id="ARBA00023172"/>
    </source>
</evidence>
<keyword evidence="7 11" id="KW-0229">DNA integration</keyword>
<evidence type="ECO:0000256" key="8">
    <source>
        <dbReference type="ARBA" id="ARBA00023125"/>
    </source>
</evidence>